<dbReference type="OrthoDB" id="1917519at2759"/>
<evidence type="ECO:0000313" key="1">
    <source>
        <dbReference type="EMBL" id="KAJ8046121.1"/>
    </source>
</evidence>
<accession>A0A9Q1CIV3</accession>
<organism evidence="1 2">
    <name type="scientific">Holothuria leucospilota</name>
    <name type="common">Black long sea cucumber</name>
    <name type="synonym">Mertensiothuria leucospilota</name>
    <dbReference type="NCBI Taxonomy" id="206669"/>
    <lineage>
        <taxon>Eukaryota</taxon>
        <taxon>Metazoa</taxon>
        <taxon>Echinodermata</taxon>
        <taxon>Eleutherozoa</taxon>
        <taxon>Echinozoa</taxon>
        <taxon>Holothuroidea</taxon>
        <taxon>Aspidochirotacea</taxon>
        <taxon>Aspidochirotida</taxon>
        <taxon>Holothuriidae</taxon>
        <taxon>Holothuria</taxon>
    </lineage>
</organism>
<gene>
    <name evidence="1" type="ORF">HOLleu_09308</name>
</gene>
<reference evidence="1" key="1">
    <citation type="submission" date="2021-10" db="EMBL/GenBank/DDBJ databases">
        <title>Tropical sea cucumber genome reveals ecological adaptation and Cuvierian tubules defense mechanism.</title>
        <authorList>
            <person name="Chen T."/>
        </authorList>
    </citation>
    <scope>NUCLEOTIDE SEQUENCE</scope>
    <source>
        <strain evidence="1">Nanhai2018</strain>
        <tissue evidence="1">Muscle</tissue>
    </source>
</reference>
<protein>
    <submittedName>
        <fullName evidence="1">Uncharacterized protein</fullName>
    </submittedName>
</protein>
<sequence>MLRGRTLLFLVEVKGHVKSPEVKNRKHCKHDISRYVMLRGRILLFSVEVKGHVRSPEVKNRKLFKYDISS</sequence>
<keyword evidence="2" id="KW-1185">Reference proteome</keyword>
<dbReference type="AlphaFoldDB" id="A0A9Q1CIV3"/>
<proteinExistence type="predicted"/>
<name>A0A9Q1CIV3_HOLLE</name>
<dbReference type="EMBL" id="JAIZAY010000003">
    <property type="protein sequence ID" value="KAJ8046121.1"/>
    <property type="molecule type" value="Genomic_DNA"/>
</dbReference>
<evidence type="ECO:0000313" key="2">
    <source>
        <dbReference type="Proteomes" id="UP001152320"/>
    </source>
</evidence>
<dbReference type="Proteomes" id="UP001152320">
    <property type="component" value="Chromosome 3"/>
</dbReference>
<comment type="caution">
    <text evidence="1">The sequence shown here is derived from an EMBL/GenBank/DDBJ whole genome shotgun (WGS) entry which is preliminary data.</text>
</comment>